<evidence type="ECO:0000256" key="11">
    <source>
        <dbReference type="ARBA" id="ARBA00022741"/>
    </source>
</evidence>
<dbReference type="InterPro" id="IPR031621">
    <property type="entry name" value="HisKA_7TM"/>
</dbReference>
<dbReference type="AlphaFoldDB" id="A0A4R5KH46"/>
<evidence type="ECO:0000256" key="2">
    <source>
        <dbReference type="ARBA" id="ARBA00004429"/>
    </source>
</evidence>
<dbReference type="InterPro" id="IPR036641">
    <property type="entry name" value="HPT_dom_sf"/>
</dbReference>
<dbReference type="RefSeq" id="WP_133232261.1">
    <property type="nucleotide sequence ID" value="NZ_SMRT01000012.1"/>
</dbReference>
<dbReference type="InterPro" id="IPR008207">
    <property type="entry name" value="Sig_transdc_His_kin_Hpt_dom"/>
</dbReference>
<evidence type="ECO:0000256" key="14">
    <source>
        <dbReference type="ARBA" id="ARBA00022989"/>
    </source>
</evidence>
<evidence type="ECO:0000256" key="7">
    <source>
        <dbReference type="ARBA" id="ARBA00022519"/>
    </source>
</evidence>
<dbReference type="InterPro" id="IPR036097">
    <property type="entry name" value="HisK_dim/P_sf"/>
</dbReference>
<comment type="caution">
    <text evidence="24">The sequence shown here is derived from an EMBL/GenBank/DDBJ whole genome shotgun (WGS) entry which is preliminary data.</text>
</comment>
<dbReference type="InterPro" id="IPR011006">
    <property type="entry name" value="CheY-like_superfamily"/>
</dbReference>
<dbReference type="InterPro" id="IPR003661">
    <property type="entry name" value="HisK_dim/P_dom"/>
</dbReference>
<dbReference type="PRINTS" id="PR00344">
    <property type="entry name" value="BCTRLSENSOR"/>
</dbReference>
<name>A0A4R5KH46_9BACL</name>
<evidence type="ECO:0000259" key="23">
    <source>
        <dbReference type="PROSITE" id="PS50894"/>
    </source>
</evidence>
<dbReference type="Gene3D" id="1.20.120.160">
    <property type="entry name" value="HPT domain"/>
    <property type="match status" value="1"/>
</dbReference>
<dbReference type="Gene3D" id="1.10.287.130">
    <property type="match status" value="1"/>
</dbReference>
<keyword evidence="12" id="KW-0418">Kinase</keyword>
<evidence type="ECO:0000256" key="17">
    <source>
        <dbReference type="ARBA" id="ARBA00074306"/>
    </source>
</evidence>
<dbReference type="FunFam" id="3.30.565.10:FF:000016">
    <property type="entry name" value="Chemotaxis protein CheA, putative"/>
    <property type="match status" value="1"/>
</dbReference>
<feature type="domain" description="HPt" evidence="23">
    <location>
        <begin position="914"/>
        <end position="1027"/>
    </location>
</feature>
<keyword evidence="13" id="KW-0067">ATP-binding</keyword>
<keyword evidence="7" id="KW-0997">Cell inner membrane</keyword>
<evidence type="ECO:0000259" key="22">
    <source>
        <dbReference type="PROSITE" id="PS50110"/>
    </source>
</evidence>
<feature type="transmembrane region" description="Helical" evidence="20">
    <location>
        <begin position="175"/>
        <end position="196"/>
    </location>
</feature>
<dbReference type="PANTHER" id="PTHR43047">
    <property type="entry name" value="TWO-COMPONENT HISTIDINE PROTEIN KINASE"/>
    <property type="match status" value="1"/>
</dbReference>
<evidence type="ECO:0000256" key="10">
    <source>
        <dbReference type="ARBA" id="ARBA00022692"/>
    </source>
</evidence>
<proteinExistence type="inferred from homology"/>
<feature type="domain" description="Response regulatory" evidence="22">
    <location>
        <begin position="636"/>
        <end position="754"/>
    </location>
</feature>
<dbReference type="EC" id="2.7.13.3" evidence="4"/>
<keyword evidence="10 20" id="KW-0812">Transmembrane</keyword>
<dbReference type="CDD" id="cd17574">
    <property type="entry name" value="REC_OmpR"/>
    <property type="match status" value="1"/>
</dbReference>
<evidence type="ECO:0000256" key="6">
    <source>
        <dbReference type="ARBA" id="ARBA00022500"/>
    </source>
</evidence>
<evidence type="ECO:0000256" key="3">
    <source>
        <dbReference type="ARBA" id="ARBA00006402"/>
    </source>
</evidence>
<comment type="similarity">
    <text evidence="3">In the N-terminal section; belongs to the phytochrome family.</text>
</comment>
<keyword evidence="6" id="KW-0145">Chemotaxis</keyword>
<evidence type="ECO:0000313" key="25">
    <source>
        <dbReference type="Proteomes" id="UP000295636"/>
    </source>
</evidence>
<keyword evidence="9" id="KW-0808">Transferase</keyword>
<evidence type="ECO:0000256" key="5">
    <source>
        <dbReference type="ARBA" id="ARBA00022475"/>
    </source>
</evidence>
<dbReference type="Gene3D" id="3.40.50.2300">
    <property type="match status" value="1"/>
</dbReference>
<organism evidence="24 25">
    <name type="scientific">Paenibacillus piri</name>
    <dbReference type="NCBI Taxonomy" id="2547395"/>
    <lineage>
        <taxon>Bacteria</taxon>
        <taxon>Bacillati</taxon>
        <taxon>Bacillota</taxon>
        <taxon>Bacilli</taxon>
        <taxon>Bacillales</taxon>
        <taxon>Paenibacillaceae</taxon>
        <taxon>Paenibacillus</taxon>
    </lineage>
</organism>
<gene>
    <name evidence="24" type="ORF">E1757_22340</name>
</gene>
<feature type="modified residue" description="Phosphohistidine" evidence="18">
    <location>
        <position position="955"/>
    </location>
</feature>
<dbReference type="InterPro" id="IPR003594">
    <property type="entry name" value="HATPase_dom"/>
</dbReference>
<evidence type="ECO:0000256" key="16">
    <source>
        <dbReference type="ARBA" id="ARBA00023136"/>
    </source>
</evidence>
<dbReference type="Gene3D" id="3.30.565.10">
    <property type="entry name" value="Histidine kinase-like ATPase, C-terminal domain"/>
    <property type="match status" value="2"/>
</dbReference>
<feature type="transmembrane region" description="Helical" evidence="20">
    <location>
        <begin position="34"/>
        <end position="52"/>
    </location>
</feature>
<dbReference type="SUPFAM" id="SSF55874">
    <property type="entry name" value="ATPase domain of HSP90 chaperone/DNA topoisomerase II/histidine kinase"/>
    <property type="match status" value="2"/>
</dbReference>
<dbReference type="GO" id="GO:0005886">
    <property type="term" value="C:plasma membrane"/>
    <property type="evidence" value="ECO:0007669"/>
    <property type="project" value="UniProtKB-SubCell"/>
</dbReference>
<dbReference type="Pfam" id="PF02518">
    <property type="entry name" value="HATPase_c"/>
    <property type="match status" value="2"/>
</dbReference>
<evidence type="ECO:0000256" key="13">
    <source>
        <dbReference type="ARBA" id="ARBA00022840"/>
    </source>
</evidence>
<dbReference type="SMART" id="SM00448">
    <property type="entry name" value="REC"/>
    <property type="match status" value="1"/>
</dbReference>
<evidence type="ECO:0000313" key="24">
    <source>
        <dbReference type="EMBL" id="TDF94703.1"/>
    </source>
</evidence>
<evidence type="ECO:0000259" key="21">
    <source>
        <dbReference type="PROSITE" id="PS50109"/>
    </source>
</evidence>
<dbReference type="SMART" id="SM00388">
    <property type="entry name" value="HisKA"/>
    <property type="match status" value="1"/>
</dbReference>
<dbReference type="Proteomes" id="UP000295636">
    <property type="component" value="Unassembled WGS sequence"/>
</dbReference>
<evidence type="ECO:0000256" key="8">
    <source>
        <dbReference type="ARBA" id="ARBA00022553"/>
    </source>
</evidence>
<keyword evidence="15" id="KW-0902">Two-component regulatory system</keyword>
<sequence length="1256" mass="140198">MVNITVATILSVALLITLFLAVFTLMYCQSSKKVYFILLSVSVFLFVLGYLLEVTATSSNGGLTATKVMYLGAAFFSPLFLLFAADYCEVRISKPLVLFPLLLIPSIVVLLVWTSEYHTLIYSSYYFILDAPIHHLEMEPGKLYYLNHGFALLCMIVTSGILIHRLIHWGKRYRLQLLLLVLGAFTPVIANFLYVVKLNVFGINYTPVSLVVLNLLFFINIIRYDLFDILPQASSMALNSIKEAFVLIDKDMLFLSANPAAYLVMPGLSNLHKGREITGISEWPPELTKLTDHRNADIRFSVRTDTERFYGASVSAVFTKKKEMEGWIILIQDITLNEENVALQRLDKLKDDFLANTSHELRTPLHGIIGITESLAAGAAGPLPERALNHIAMIGASGKRLASLVDDILDFSRLRHEEIVLRRQAVDMHQSVEVVTMVLRPLWQAKSLRLENKLPVNCYVDGDEGRIHQVLYNIIGNAIKFTTEGSIEVTAERTTLGWTMRVADTGIGIAPEQQQLIFESFAQGSGSIARDYGGTGLGLSISKKLVELHGGSLTVASVIGEGTTFSFELPAAELPQESELKTSLLADGSRQMPLIEEELASEVQEEAATLAQVDNAVIAARDNTDLSIAAAPSPTCILVVDDEPVNLQVLDNFLTMEGYRVAQASSAFQALALIQDGLKPDLILLDVMMPRMSGYELSQKLRLDYATRSQLPILLLTARGLTADLVEGFSSGANDYLSKPISRQELLARVKLHLQLAQWNSSLENEVLQRTLAIRNLLDEAGQGFLSLAEDMLIMPEYSVECERLFGAELTGQLFAPLIYPADLTDRRFLEELLMQIIHEQDELQVAVLLSLLPGEVEIKGKHVELQYKKLGSEAGMPDRIMVIMTDISDRRQLEQTMDKERRMLRMVVRVVVHYAMFKELTEEYRRFATSGIREILAEDATMEERINEMMRYVHTLKGNFAQLDFIDVVEKLHAFETQLLEWRKRMEGGSEDVLAAEVFAEWVTEIDYAGWLEADMQVLREMLGDQFADETETVAVKKTKLLHLQRKVAELFRASEGAWIVDELKRLHHKPLRDLLAIYPDYVQRLAAKLGKSVYPVTVAGGEFTVDHERYVPLACALSHVFANMVDHGIETPEDRASIGKDKFGTISCHIGESDGQVTIVIANDGSVIDTADIRRIALGRGLASAEDFDAASRAEQLRYLFHESFSTKRVVSHVSGRGFGLSAVKHAIDALHGDYAVVSDAEQGTIFRFTLPIQ</sequence>
<keyword evidence="11" id="KW-0547">Nucleotide-binding</keyword>
<dbReference type="CDD" id="cd16922">
    <property type="entry name" value="HATPase_EvgS-ArcB-TorS-like"/>
    <property type="match status" value="1"/>
</dbReference>
<keyword evidence="5" id="KW-1003">Cell membrane</keyword>
<accession>A0A4R5KH46</accession>
<dbReference type="SMART" id="SM00387">
    <property type="entry name" value="HATPase_c"/>
    <property type="match status" value="2"/>
</dbReference>
<dbReference type="EMBL" id="SMRT01000012">
    <property type="protein sequence ID" value="TDF94703.1"/>
    <property type="molecule type" value="Genomic_DNA"/>
</dbReference>
<dbReference type="PROSITE" id="PS50109">
    <property type="entry name" value="HIS_KIN"/>
    <property type="match status" value="2"/>
</dbReference>
<evidence type="ECO:0000256" key="4">
    <source>
        <dbReference type="ARBA" id="ARBA00012438"/>
    </source>
</evidence>
<dbReference type="Pfam" id="PF00512">
    <property type="entry name" value="HisKA"/>
    <property type="match status" value="1"/>
</dbReference>
<keyword evidence="25" id="KW-1185">Reference proteome</keyword>
<keyword evidence="14 20" id="KW-1133">Transmembrane helix</keyword>
<feature type="modified residue" description="4-aspartylphosphate" evidence="19">
    <location>
        <position position="686"/>
    </location>
</feature>
<dbReference type="InterPro" id="IPR036890">
    <property type="entry name" value="HATPase_C_sf"/>
</dbReference>
<dbReference type="PROSITE" id="PS50110">
    <property type="entry name" value="RESPONSE_REGULATORY"/>
    <property type="match status" value="1"/>
</dbReference>
<dbReference type="Pfam" id="PF16927">
    <property type="entry name" value="HisKA_7TM"/>
    <property type="match status" value="1"/>
</dbReference>
<evidence type="ECO:0000256" key="12">
    <source>
        <dbReference type="ARBA" id="ARBA00022777"/>
    </source>
</evidence>
<dbReference type="InterPro" id="IPR001789">
    <property type="entry name" value="Sig_transdc_resp-reg_receiver"/>
</dbReference>
<evidence type="ECO:0000256" key="19">
    <source>
        <dbReference type="PROSITE-ProRule" id="PRU00169"/>
    </source>
</evidence>
<reference evidence="24 25" key="1">
    <citation type="submission" date="2019-03" db="EMBL/GenBank/DDBJ databases">
        <title>This is whole genome sequence of Paenibacillus sp MS74 strain.</title>
        <authorList>
            <person name="Trinh H.N."/>
        </authorList>
    </citation>
    <scope>NUCLEOTIDE SEQUENCE [LARGE SCALE GENOMIC DNA]</scope>
    <source>
        <strain evidence="24 25">MS74</strain>
    </source>
</reference>
<evidence type="ECO:0000256" key="15">
    <source>
        <dbReference type="ARBA" id="ARBA00023012"/>
    </source>
</evidence>
<feature type="transmembrane region" description="Helical" evidence="20">
    <location>
        <begin position="96"/>
        <end position="115"/>
    </location>
</feature>
<feature type="transmembrane region" description="Helical" evidence="20">
    <location>
        <begin position="64"/>
        <end position="84"/>
    </location>
</feature>
<dbReference type="GO" id="GO:0006935">
    <property type="term" value="P:chemotaxis"/>
    <property type="evidence" value="ECO:0007669"/>
    <property type="project" value="UniProtKB-KW"/>
</dbReference>
<protein>
    <recommendedName>
        <fullName evidence="17">Circadian input-output histidine kinase CikA</fullName>
        <ecNumber evidence="4">2.7.13.3</ecNumber>
    </recommendedName>
</protein>
<feature type="transmembrane region" description="Helical" evidence="20">
    <location>
        <begin position="202"/>
        <end position="222"/>
    </location>
</feature>
<dbReference type="InterPro" id="IPR005467">
    <property type="entry name" value="His_kinase_dom"/>
</dbReference>
<comment type="catalytic activity">
    <reaction evidence="1">
        <text>ATP + protein L-histidine = ADP + protein N-phospho-L-histidine.</text>
        <dbReference type="EC" id="2.7.13.3"/>
    </reaction>
</comment>
<dbReference type="SUPFAM" id="SSF52172">
    <property type="entry name" value="CheY-like"/>
    <property type="match status" value="1"/>
</dbReference>
<dbReference type="InterPro" id="IPR004358">
    <property type="entry name" value="Sig_transdc_His_kin-like_C"/>
</dbReference>
<dbReference type="GO" id="GO:0000155">
    <property type="term" value="F:phosphorelay sensor kinase activity"/>
    <property type="evidence" value="ECO:0007669"/>
    <property type="project" value="InterPro"/>
</dbReference>
<dbReference type="PANTHER" id="PTHR43047:SF64">
    <property type="entry name" value="HISTIDINE KINASE CONTAINING CHEY-HOMOLOGOUS RECEIVER DOMAIN AND PAS DOMAIN-RELATED"/>
    <property type="match status" value="1"/>
</dbReference>
<feature type="domain" description="Histidine kinase" evidence="21">
    <location>
        <begin position="1119"/>
        <end position="1256"/>
    </location>
</feature>
<feature type="transmembrane region" description="Helical" evidence="20">
    <location>
        <begin position="6"/>
        <end position="27"/>
    </location>
</feature>
<feature type="domain" description="Histidine kinase" evidence="21">
    <location>
        <begin position="356"/>
        <end position="573"/>
    </location>
</feature>
<dbReference type="Pfam" id="PF00072">
    <property type="entry name" value="Response_reg"/>
    <property type="match status" value="1"/>
</dbReference>
<dbReference type="SUPFAM" id="SSF47384">
    <property type="entry name" value="Homodimeric domain of signal transducing histidine kinase"/>
    <property type="match status" value="1"/>
</dbReference>
<dbReference type="PROSITE" id="PS50894">
    <property type="entry name" value="HPT"/>
    <property type="match status" value="1"/>
</dbReference>
<evidence type="ECO:0000256" key="1">
    <source>
        <dbReference type="ARBA" id="ARBA00000085"/>
    </source>
</evidence>
<dbReference type="GO" id="GO:0005524">
    <property type="term" value="F:ATP binding"/>
    <property type="evidence" value="ECO:0007669"/>
    <property type="project" value="UniProtKB-KW"/>
</dbReference>
<feature type="transmembrane region" description="Helical" evidence="20">
    <location>
        <begin position="144"/>
        <end position="163"/>
    </location>
</feature>
<evidence type="ECO:0000256" key="9">
    <source>
        <dbReference type="ARBA" id="ARBA00022679"/>
    </source>
</evidence>
<dbReference type="CDD" id="cd00082">
    <property type="entry name" value="HisKA"/>
    <property type="match status" value="1"/>
</dbReference>
<dbReference type="OrthoDB" id="9798098at2"/>
<comment type="subcellular location">
    <subcellularLocation>
        <location evidence="2">Cell inner membrane</location>
        <topology evidence="2">Multi-pass membrane protein</topology>
    </subcellularLocation>
</comment>
<dbReference type="FunFam" id="3.30.565.10:FF:000010">
    <property type="entry name" value="Sensor histidine kinase RcsC"/>
    <property type="match status" value="1"/>
</dbReference>
<evidence type="ECO:0000256" key="18">
    <source>
        <dbReference type="PROSITE-ProRule" id="PRU00110"/>
    </source>
</evidence>
<dbReference type="SUPFAM" id="SSF47226">
    <property type="entry name" value="Histidine-containing phosphotransfer domain, HPT domain"/>
    <property type="match status" value="1"/>
</dbReference>
<evidence type="ECO:0000256" key="20">
    <source>
        <dbReference type="SAM" id="Phobius"/>
    </source>
</evidence>
<keyword evidence="16 20" id="KW-0472">Membrane</keyword>
<keyword evidence="8 19" id="KW-0597">Phosphoprotein</keyword>